<comment type="caution">
    <text evidence="9">The sequence shown here is derived from an EMBL/GenBank/DDBJ whole genome shotgun (WGS) entry which is preliminary data.</text>
</comment>
<feature type="domain" description="Rhodopsin" evidence="8">
    <location>
        <begin position="34"/>
        <end position="277"/>
    </location>
</feature>
<evidence type="ECO:0000256" key="1">
    <source>
        <dbReference type="ARBA" id="ARBA00004141"/>
    </source>
</evidence>
<keyword evidence="2 7" id="KW-0812">Transmembrane</keyword>
<sequence>MSAQAQLPPDEDRGPAFVIVSWVEIGIASFFIVLRLWARRLKRSLGVDDAVMLFTHLCFIGDGVLFTVMHQNGTSRHFARLTLEQQEKQLKLLVATLDLSIPITGLGKIAIGITILRIIGNTSNWQKWAIRFTIAITFITGLIDLLFSTFRCGDPAILWTLSRLAVAECGVSERAANRYNDFTNGWQVLNDFIFSILPIFVIWKLKMPLGQRIGLAIALGLTLVTGAAAIVKAYVKATLDATDVSWNLPELIIWFSTEAMLVISFGSIPSLTPLWKRYVSRSQRGYHSKSYEADHRFGSSKRTNSSSQKTRNQASQASTAPLRHSSLELIPLTGHKVQAPAATAVGSGNVWQHDIDSDHIHVTREYDVSSGKEQERGGLY</sequence>
<evidence type="ECO:0000256" key="6">
    <source>
        <dbReference type="SAM" id="MobiDB-lite"/>
    </source>
</evidence>
<organism evidence="9 10">
    <name type="scientific">Diatrype stigma</name>
    <dbReference type="NCBI Taxonomy" id="117547"/>
    <lineage>
        <taxon>Eukaryota</taxon>
        <taxon>Fungi</taxon>
        <taxon>Dikarya</taxon>
        <taxon>Ascomycota</taxon>
        <taxon>Pezizomycotina</taxon>
        <taxon>Sordariomycetes</taxon>
        <taxon>Xylariomycetidae</taxon>
        <taxon>Xylariales</taxon>
        <taxon>Diatrypaceae</taxon>
        <taxon>Diatrype</taxon>
    </lineage>
</organism>
<dbReference type="PANTHER" id="PTHR33048:SF47">
    <property type="entry name" value="INTEGRAL MEMBRANE PROTEIN-RELATED"/>
    <property type="match status" value="1"/>
</dbReference>
<feature type="transmembrane region" description="Helical" evidence="7">
    <location>
        <begin position="16"/>
        <end position="38"/>
    </location>
</feature>
<reference evidence="9 10" key="1">
    <citation type="submission" date="2024-02" db="EMBL/GenBank/DDBJ databases">
        <title>De novo assembly and annotation of 12 fungi associated with fruit tree decline syndrome in Ontario, Canada.</title>
        <authorList>
            <person name="Sulman M."/>
            <person name="Ellouze W."/>
            <person name="Ilyukhin E."/>
        </authorList>
    </citation>
    <scope>NUCLEOTIDE SEQUENCE [LARGE SCALE GENOMIC DNA]</scope>
    <source>
        <strain evidence="9 10">M11/M66-122</strain>
    </source>
</reference>
<evidence type="ECO:0000313" key="10">
    <source>
        <dbReference type="Proteomes" id="UP001320420"/>
    </source>
</evidence>
<dbReference type="InterPro" id="IPR049326">
    <property type="entry name" value="Rhodopsin_dom_fungi"/>
</dbReference>
<dbReference type="EMBL" id="JAKJXP020000025">
    <property type="protein sequence ID" value="KAK7753778.1"/>
    <property type="molecule type" value="Genomic_DNA"/>
</dbReference>
<feature type="transmembrane region" description="Helical" evidence="7">
    <location>
        <begin position="90"/>
        <end position="116"/>
    </location>
</feature>
<feature type="transmembrane region" description="Helical" evidence="7">
    <location>
        <begin position="50"/>
        <end position="70"/>
    </location>
</feature>
<keyword evidence="3 7" id="KW-1133">Transmembrane helix</keyword>
<feature type="transmembrane region" description="Helical" evidence="7">
    <location>
        <begin position="128"/>
        <end position="150"/>
    </location>
</feature>
<feature type="compositionally biased region" description="Polar residues" evidence="6">
    <location>
        <begin position="300"/>
        <end position="319"/>
    </location>
</feature>
<feature type="region of interest" description="Disordered" evidence="6">
    <location>
        <begin position="290"/>
        <end position="321"/>
    </location>
</feature>
<evidence type="ECO:0000313" key="9">
    <source>
        <dbReference type="EMBL" id="KAK7753778.1"/>
    </source>
</evidence>
<dbReference type="PANTHER" id="PTHR33048">
    <property type="entry name" value="PTH11-LIKE INTEGRAL MEMBRANE PROTEIN (AFU_ORTHOLOGUE AFUA_5G11245)"/>
    <property type="match status" value="1"/>
</dbReference>
<evidence type="ECO:0000259" key="8">
    <source>
        <dbReference type="Pfam" id="PF20684"/>
    </source>
</evidence>
<dbReference type="Proteomes" id="UP001320420">
    <property type="component" value="Unassembled WGS sequence"/>
</dbReference>
<dbReference type="AlphaFoldDB" id="A0AAN9UTL2"/>
<dbReference type="GO" id="GO:0016020">
    <property type="term" value="C:membrane"/>
    <property type="evidence" value="ECO:0007669"/>
    <property type="project" value="UniProtKB-SubCell"/>
</dbReference>
<evidence type="ECO:0000256" key="2">
    <source>
        <dbReference type="ARBA" id="ARBA00022692"/>
    </source>
</evidence>
<evidence type="ECO:0000256" key="7">
    <source>
        <dbReference type="SAM" id="Phobius"/>
    </source>
</evidence>
<evidence type="ECO:0000256" key="3">
    <source>
        <dbReference type="ARBA" id="ARBA00022989"/>
    </source>
</evidence>
<accession>A0AAN9UTL2</accession>
<dbReference type="InterPro" id="IPR052337">
    <property type="entry name" value="SAT4-like"/>
</dbReference>
<name>A0AAN9UTL2_9PEZI</name>
<feature type="transmembrane region" description="Helical" evidence="7">
    <location>
        <begin position="215"/>
        <end position="235"/>
    </location>
</feature>
<feature type="transmembrane region" description="Helical" evidence="7">
    <location>
        <begin position="251"/>
        <end position="275"/>
    </location>
</feature>
<comment type="similarity">
    <text evidence="5">Belongs to the SAT4 family.</text>
</comment>
<gene>
    <name evidence="9" type="ORF">SLS62_004143</name>
</gene>
<proteinExistence type="inferred from homology"/>
<dbReference type="Pfam" id="PF20684">
    <property type="entry name" value="Fung_rhodopsin"/>
    <property type="match status" value="1"/>
</dbReference>
<evidence type="ECO:0000256" key="4">
    <source>
        <dbReference type="ARBA" id="ARBA00023136"/>
    </source>
</evidence>
<comment type="subcellular location">
    <subcellularLocation>
        <location evidence="1">Membrane</location>
        <topology evidence="1">Multi-pass membrane protein</topology>
    </subcellularLocation>
</comment>
<feature type="transmembrane region" description="Helical" evidence="7">
    <location>
        <begin position="185"/>
        <end position="203"/>
    </location>
</feature>
<keyword evidence="4 7" id="KW-0472">Membrane</keyword>
<evidence type="ECO:0000256" key="5">
    <source>
        <dbReference type="ARBA" id="ARBA00038359"/>
    </source>
</evidence>
<keyword evidence="10" id="KW-1185">Reference proteome</keyword>
<protein>
    <recommendedName>
        <fullName evidence="8">Rhodopsin domain-containing protein</fullName>
    </recommendedName>
</protein>